<dbReference type="EMBL" id="KQ964434">
    <property type="protein sequence ID" value="KXN73633.1"/>
    <property type="molecule type" value="Genomic_DNA"/>
</dbReference>
<feature type="chain" id="PRO_5007294846" evidence="1">
    <location>
        <begin position="17"/>
        <end position="127"/>
    </location>
</feature>
<evidence type="ECO:0000313" key="2">
    <source>
        <dbReference type="EMBL" id="KXN73633.1"/>
    </source>
</evidence>
<dbReference type="OrthoDB" id="7770592at2759"/>
<sequence length="127" mass="13479">MKFITLATLAISSISAWNQCPPDTSNCHLSPPGNSDNVVMDATVYSKDNFGGDSKKYSINGYWGCVDIDEVGIKSVLSTGTTQLTFHYGKGCSGHVIKQVQGGFANSTDPGLCAGSLFIKLNRYGSC</sequence>
<name>A0A137PF54_CONC2</name>
<keyword evidence="3" id="KW-1185">Reference proteome</keyword>
<accession>A0A137PF54</accession>
<feature type="signal peptide" evidence="1">
    <location>
        <begin position="1"/>
        <end position="16"/>
    </location>
</feature>
<evidence type="ECO:0000313" key="3">
    <source>
        <dbReference type="Proteomes" id="UP000070444"/>
    </source>
</evidence>
<protein>
    <submittedName>
        <fullName evidence="2">Uncharacterized protein</fullName>
    </submittedName>
</protein>
<reference evidence="2 3" key="1">
    <citation type="journal article" date="2015" name="Genome Biol. Evol.">
        <title>Phylogenomic analyses indicate that early fungi evolved digesting cell walls of algal ancestors of land plants.</title>
        <authorList>
            <person name="Chang Y."/>
            <person name="Wang S."/>
            <person name="Sekimoto S."/>
            <person name="Aerts A.L."/>
            <person name="Choi C."/>
            <person name="Clum A."/>
            <person name="LaButti K.M."/>
            <person name="Lindquist E.A."/>
            <person name="Yee Ngan C."/>
            <person name="Ohm R.A."/>
            <person name="Salamov A.A."/>
            <person name="Grigoriev I.V."/>
            <person name="Spatafora J.W."/>
            <person name="Berbee M.L."/>
        </authorList>
    </citation>
    <scope>NUCLEOTIDE SEQUENCE [LARGE SCALE GENOMIC DNA]</scope>
    <source>
        <strain evidence="2 3">NRRL 28638</strain>
    </source>
</reference>
<evidence type="ECO:0000256" key="1">
    <source>
        <dbReference type="SAM" id="SignalP"/>
    </source>
</evidence>
<organism evidence="2 3">
    <name type="scientific">Conidiobolus coronatus (strain ATCC 28846 / CBS 209.66 / NRRL 28638)</name>
    <name type="common">Delacroixia coronata</name>
    <dbReference type="NCBI Taxonomy" id="796925"/>
    <lineage>
        <taxon>Eukaryota</taxon>
        <taxon>Fungi</taxon>
        <taxon>Fungi incertae sedis</taxon>
        <taxon>Zoopagomycota</taxon>
        <taxon>Entomophthoromycotina</taxon>
        <taxon>Entomophthoromycetes</taxon>
        <taxon>Entomophthorales</taxon>
        <taxon>Ancylistaceae</taxon>
        <taxon>Conidiobolus</taxon>
    </lineage>
</organism>
<dbReference type="Proteomes" id="UP000070444">
    <property type="component" value="Unassembled WGS sequence"/>
</dbReference>
<keyword evidence="1" id="KW-0732">Signal</keyword>
<gene>
    <name evidence="2" type="ORF">CONCODRAFT_77270</name>
</gene>
<dbReference type="AlphaFoldDB" id="A0A137PF54"/>
<proteinExistence type="predicted"/>